<dbReference type="InterPro" id="IPR009030">
    <property type="entry name" value="Growth_fac_rcpt_cys_sf"/>
</dbReference>
<evidence type="ECO:0000313" key="3">
    <source>
        <dbReference type="EMBL" id="EWC90313.1"/>
    </source>
</evidence>
<dbReference type="InterPro" id="IPR053328">
    <property type="entry name" value="Uro-adherence_factor_A"/>
</dbReference>
<evidence type="ECO:0000313" key="4">
    <source>
        <dbReference type="Proteomes" id="UP000030673"/>
    </source>
</evidence>
<dbReference type="AlphaFoldDB" id="W7JZ28"/>
<dbReference type="Proteomes" id="UP000030673">
    <property type="component" value="Unassembled WGS sequence"/>
</dbReference>
<feature type="compositionally biased region" description="Polar residues" evidence="2">
    <location>
        <begin position="386"/>
        <end position="395"/>
    </location>
</feature>
<accession>W7JZ28</accession>
<reference evidence="3 4" key="1">
    <citation type="submission" date="2013-02" db="EMBL/GenBank/DDBJ databases">
        <title>The Genome Sequence of Plasmodium falciparum NF54.</title>
        <authorList>
            <consortium name="The Broad Institute Genome Sequencing Platform"/>
            <consortium name="The Broad Institute Genome Sequencing Center for Infectious Disease"/>
            <person name="Neafsey D."/>
            <person name="Cheeseman I."/>
            <person name="Volkman S."/>
            <person name="Adams J."/>
            <person name="Walker B."/>
            <person name="Young S.K."/>
            <person name="Zeng Q."/>
            <person name="Gargeya S."/>
            <person name="Fitzgerald M."/>
            <person name="Haas B."/>
            <person name="Abouelleil A."/>
            <person name="Alvarado L."/>
            <person name="Arachchi H.M."/>
            <person name="Berlin A.M."/>
            <person name="Chapman S.B."/>
            <person name="Dewar J."/>
            <person name="Goldberg J."/>
            <person name="Griggs A."/>
            <person name="Gujja S."/>
            <person name="Hansen M."/>
            <person name="Howarth C."/>
            <person name="Imamovic A."/>
            <person name="Larimer J."/>
            <person name="McCowan C."/>
            <person name="Murphy C."/>
            <person name="Neiman D."/>
            <person name="Pearson M."/>
            <person name="Priest M."/>
            <person name="Roberts A."/>
            <person name="Saif S."/>
            <person name="Shea T."/>
            <person name="Sisk P."/>
            <person name="Sykes S."/>
            <person name="Wortman J."/>
            <person name="Nusbaum C."/>
            <person name="Birren B."/>
        </authorList>
    </citation>
    <scope>NUCLEOTIDE SEQUENCE [LARGE SCALE GENOMIC DNA]</scope>
    <source>
        <strain evidence="3 4">NF54</strain>
    </source>
</reference>
<proteinExistence type="predicted"/>
<feature type="compositionally biased region" description="Basic and acidic residues" evidence="2">
    <location>
        <begin position="365"/>
        <end position="385"/>
    </location>
</feature>
<dbReference type="PANTHER" id="PTHR34592">
    <property type="entry name" value="EXPRESSED PROTEIN"/>
    <property type="match status" value="1"/>
</dbReference>
<name>W7JZ28_PLAFO</name>
<evidence type="ECO:0000256" key="1">
    <source>
        <dbReference type="SAM" id="Coils"/>
    </source>
</evidence>
<dbReference type="EMBL" id="KE123751">
    <property type="protein sequence ID" value="EWC90313.1"/>
    <property type="molecule type" value="Genomic_DNA"/>
</dbReference>
<dbReference type="SUPFAM" id="SSF57184">
    <property type="entry name" value="Growth factor receptor domain"/>
    <property type="match status" value="1"/>
</dbReference>
<keyword evidence="4" id="KW-1185">Reference proteome</keyword>
<feature type="region of interest" description="Disordered" evidence="2">
    <location>
        <begin position="361"/>
        <end position="402"/>
    </location>
</feature>
<dbReference type="PANTHER" id="PTHR34592:SF4">
    <property type="entry name" value="CHROMOSOME UNDETERMINED SCAFFOLD_31, WHOLE GENOME SHOTGUN SEQUENCE"/>
    <property type="match status" value="1"/>
</dbReference>
<feature type="coiled-coil region" evidence="1">
    <location>
        <begin position="646"/>
        <end position="675"/>
    </location>
</feature>
<protein>
    <submittedName>
        <fullName evidence="3">Uncharacterized protein</fullName>
    </submittedName>
</protein>
<gene>
    <name evidence="3" type="ORF">PFNF54_00869</name>
</gene>
<organism evidence="3 4">
    <name type="scientific">Plasmodium falciparum (isolate NF54)</name>
    <dbReference type="NCBI Taxonomy" id="5843"/>
    <lineage>
        <taxon>Eukaryota</taxon>
        <taxon>Sar</taxon>
        <taxon>Alveolata</taxon>
        <taxon>Apicomplexa</taxon>
        <taxon>Aconoidasida</taxon>
        <taxon>Haemosporida</taxon>
        <taxon>Plasmodiidae</taxon>
        <taxon>Plasmodium</taxon>
        <taxon>Plasmodium (Laverania)</taxon>
    </lineage>
</organism>
<sequence>MCQKKEENHIHSKKKNKYKYIHAVNLKHFINHKVVKNHQNDIPKNMNVLLFDEEHSNTLKKDFEIISKRDKKYIHQIAYHESTKPDYINMNELPINYDIQNKMIIKNVTGEFTLEEHEKKKCDSCYYCFSNECNLTYCKYRHHDEHDDYINDMYKNKINRFNSSESFFNRTNNYSVTKTSGKAYEEAFPKNEEHNKNVFMSNNWDKIYNNNNNNNNNNINTNKKKKIKKIKKNTNNNEEGDDVESICTNHNVLNNIPYSIDKHHINTSLNINKNDDLQENILIQNQNYFPKMFQYEINESERYLTFQTSRSISPEQVEDQQNDIIDKIKYSSIEKKNTKNDPLLLYLQTNFMKKEEENLLTNEENNTKENICDEDKNKKRNDNKNLEGNMNNQTDKQMDNQKSDHITGQMQDIIEEDHKKSIMIHENVTKKINDFPNNKSCEENNSPKHITNVKKSILIKNTKKRDGQVFYHKHIYEKNKGHLYNLRNEKINDTPIIEKNKNKKIDSDNESLILIKHNKGSCNPCANYFFHFSGCSKGNQCTKCHHDYHKNHEDPLHPSQLLHKKNICVPCENYFKKQCKRSMPVCIYCHDDSHKKEYTAAGKINELTNDKNQILYVKTHLYINQQEHEEEILMEINMEKQREILKRILTNKLKKREQERKMERQQKRESLIEKNKIIQKFIEINNDNNLYHNKYKSGNIRRFNKNITFYEKKTNISLCLKNQNLIKERENNGTYYLSNNVGYIKTNIYDMSRKNEKNEPQHFCDNERNKEIVGSTDFFSTHNNKDRNLNKYTLSHNKYKKYSPNKDRDILREETVFIKNNLQEEKIDKLNRKSEELNVQENYNNTKEKSSINAFNDLKKNEDKNKNNIGTSTQNRLDDICNNKCNDKFNTEKNNDKSLLQVDKLDYKEINCYHTSNDNMKNENGNNFSCDYKYNRDIKKKDPQDNNYIGVSLYNYDKSKQNNYNDKYNDNNYNDKYKQNNYNDKYNNYNDKYKQNNYNDKYNDNNYNGVYAKIHKNNNTQYNHNILPTNKDLLVFKTNQQSKHHTDILYNNNNEEKENGPHKNFNVNENIKNVIYEDNYNQCIKRKRNSPPTSYKTIIDRERSRSKNTSNINNKSICIKNKSTICTSSNLVNLLKNNKENNIISKDKNYDTHIYNTIDNDKHVEKYNTNKKYCNNYMTNKTYNNIHNNINNNIIHNNNNINNNNNNYSTHQKYNLYYYTHYDRFYLKRRKTYANDNNQM</sequence>
<evidence type="ECO:0000256" key="2">
    <source>
        <dbReference type="SAM" id="MobiDB-lite"/>
    </source>
</evidence>
<keyword evidence="1" id="KW-0175">Coiled coil</keyword>